<dbReference type="InterPro" id="IPR006353">
    <property type="entry name" value="HAD-SF_hydro_IIA_CECR5"/>
</dbReference>
<organism evidence="1 2">
    <name type="scientific">Hermanssonia centrifuga</name>
    <dbReference type="NCBI Taxonomy" id="98765"/>
    <lineage>
        <taxon>Eukaryota</taxon>
        <taxon>Fungi</taxon>
        <taxon>Dikarya</taxon>
        <taxon>Basidiomycota</taxon>
        <taxon>Agaricomycotina</taxon>
        <taxon>Agaricomycetes</taxon>
        <taxon>Polyporales</taxon>
        <taxon>Meruliaceae</taxon>
        <taxon>Hermanssonia</taxon>
    </lineage>
</organism>
<dbReference type="InterPro" id="IPR023214">
    <property type="entry name" value="HAD_sf"/>
</dbReference>
<keyword evidence="2" id="KW-1185">Reference proteome</keyword>
<name>A0A2R6NP71_9APHY</name>
<dbReference type="AlphaFoldDB" id="A0A2R6NP71"/>
<dbReference type="OrthoDB" id="10251048at2759"/>
<dbReference type="Gene3D" id="3.40.50.1000">
    <property type="entry name" value="HAD superfamily/HAD-like"/>
    <property type="match status" value="2"/>
</dbReference>
<dbReference type="SUPFAM" id="SSF56784">
    <property type="entry name" value="HAD-like"/>
    <property type="match status" value="1"/>
</dbReference>
<dbReference type="NCBIfam" id="TIGR01460">
    <property type="entry name" value="HAD-SF-IIA"/>
    <property type="match status" value="1"/>
</dbReference>
<reference evidence="1 2" key="1">
    <citation type="submission" date="2018-02" db="EMBL/GenBank/DDBJ databases">
        <title>Genome sequence of the basidiomycete white-rot fungus Phlebia centrifuga.</title>
        <authorList>
            <person name="Granchi Z."/>
            <person name="Peng M."/>
            <person name="de Vries R.P."/>
            <person name="Hilden K."/>
            <person name="Makela M.R."/>
            <person name="Grigoriev I."/>
            <person name="Riley R."/>
        </authorList>
    </citation>
    <scope>NUCLEOTIDE SEQUENCE [LARGE SCALE GENOMIC DNA]</scope>
    <source>
        <strain evidence="1 2">FBCC195</strain>
    </source>
</reference>
<evidence type="ECO:0000313" key="2">
    <source>
        <dbReference type="Proteomes" id="UP000186601"/>
    </source>
</evidence>
<dbReference type="Proteomes" id="UP000186601">
    <property type="component" value="Unassembled WGS sequence"/>
</dbReference>
<comment type="caution">
    <text evidence="1">The sequence shown here is derived from an EMBL/GenBank/DDBJ whole genome shotgun (WGS) entry which is preliminary data.</text>
</comment>
<dbReference type="EMBL" id="MLYV02001014">
    <property type="protein sequence ID" value="PSR74190.1"/>
    <property type="molecule type" value="Genomic_DNA"/>
</dbReference>
<dbReference type="PANTHER" id="PTHR14269">
    <property type="entry name" value="CDP-DIACYLGLYCEROL--GLYCEROL-3-PHOSPHATE 3-PHOSPHATIDYLTRANSFERASE-RELATED"/>
    <property type="match status" value="1"/>
</dbReference>
<proteinExistence type="predicted"/>
<gene>
    <name evidence="1" type="ORF">PHLCEN_2v10038</name>
</gene>
<evidence type="ECO:0000313" key="1">
    <source>
        <dbReference type="EMBL" id="PSR74190.1"/>
    </source>
</evidence>
<accession>A0A2R6NP71</accession>
<sequence length="310" mass="34760">MQVFMADTATTVHSKLPLAFAFDILTNGGGIGEDERCKRLTEKLGFEIRPTQYIQAHTILKTIVHKYANVPVLVLGGQNDDIRKVAEKYGFKHAYTTLDVKAWNSAVWPFHDLTEAERASTKPVDFSKTPIHAIFVCHDPRNWALDTQIICDVIQSGGFIGGPYRPAQKHVELIFCNPDLLWRSDFDRPRIGQGGFRLAFEAVYKGLTGTTYPYVQYGKPTSATYEFAEQVLRDRLEELQGVPVTQMPTVYMVGDIAGANGAGWNSVLVRTGVYDPVNGPPRHTPTHEVADVEEAVWWAIEREMGRHPRS</sequence>
<dbReference type="Pfam" id="PF13344">
    <property type="entry name" value="Hydrolase_6"/>
    <property type="match status" value="1"/>
</dbReference>
<dbReference type="STRING" id="98765.A0A2R6NP71"/>
<dbReference type="Pfam" id="PF13242">
    <property type="entry name" value="Hydrolase_like"/>
    <property type="match status" value="1"/>
</dbReference>
<dbReference type="GO" id="GO:0046474">
    <property type="term" value="P:glycerophospholipid biosynthetic process"/>
    <property type="evidence" value="ECO:0007669"/>
    <property type="project" value="TreeGrafter"/>
</dbReference>
<dbReference type="GO" id="GO:0005739">
    <property type="term" value="C:mitochondrion"/>
    <property type="evidence" value="ECO:0007669"/>
    <property type="project" value="TreeGrafter"/>
</dbReference>
<protein>
    <submittedName>
        <fullName evidence="1">Uncharacterized protein</fullName>
    </submittedName>
</protein>
<dbReference type="InterPro" id="IPR006357">
    <property type="entry name" value="HAD-SF_hydro_IIA"/>
</dbReference>
<dbReference type="PANTHER" id="PTHR14269:SF4">
    <property type="entry name" value="CAT EYE SYNDROME CRITICAL REGION PROTEIN 5"/>
    <property type="match status" value="1"/>
</dbReference>
<dbReference type="NCBIfam" id="TIGR01456">
    <property type="entry name" value="CECR5"/>
    <property type="match status" value="1"/>
</dbReference>
<dbReference type="InterPro" id="IPR050324">
    <property type="entry name" value="CDP-alcohol_PTase-I"/>
</dbReference>
<dbReference type="InterPro" id="IPR036412">
    <property type="entry name" value="HAD-like_sf"/>
</dbReference>